<evidence type="ECO:0000259" key="10">
    <source>
        <dbReference type="PROSITE" id="PS50878"/>
    </source>
</evidence>
<dbReference type="SUPFAM" id="SSF56672">
    <property type="entry name" value="DNA/RNA polymerases"/>
    <property type="match status" value="1"/>
</dbReference>
<sequence>MEYTLLDKITITRPILFLCGPYYEKSNKSDRRVILQNMLYDTYKNKYLPLVIDDFLTEKNIRDDNISIQIMEEICAAVSYKTYIFLDTMSSATELGIFANSAYVNEISVFVPKVSDIYNRKNVGYFVHDVVLKKHEDRVKCLEYRPGLERKALATDYVVEHYKFVNDSLPSNLARHIKEDPIFGQEDSHPINLREDDVVIPQTPYQICCQRKGNNLTVSISLRLLFYVTVSIISHEYKTFLQSGDEDFSKFDIDDIVDKVNQCIKNFISGKTGKDLSACVIAKLNTVLQEEERTLVYHIAKFVHVYYLYSQFHRFYLVEKPLGNVVDKIAVGNHPYTLCGLKEKDITLLEKIQADQEKYFEQIIVRKNKKKREIIKYREDKNGDQARELHNRMLQGILEYYTANQASYAYRRGRGIKQCVQQHLDGVDFMKYDIRKFFNSIGLEKLTKCFGAALKIDERFFKELYRMLGSCFYHGTLPLGLVLSPILSDIYMNEFDRRAEGFFSSLGFTYTRYADDILVSAKEVMEEEAKEKAEEFVERELKRLSLSINREKVRKARLEKQGDQIRYVGLYIVRGEKENFITVGKSYAYETARECLDYFHKVRRLLVEELPAAEKEKLEKDTFFERRILLGKLGFMEQMEGQRGIDRVEARLKAHGLSILEI</sequence>
<accession>A0A9D1UA66</accession>
<reference evidence="11" key="1">
    <citation type="journal article" date="2021" name="PeerJ">
        <title>Extensive microbial diversity within the chicken gut microbiome revealed by metagenomics and culture.</title>
        <authorList>
            <person name="Gilroy R."/>
            <person name="Ravi A."/>
            <person name="Getino M."/>
            <person name="Pursley I."/>
            <person name="Horton D.L."/>
            <person name="Alikhan N.F."/>
            <person name="Baker D."/>
            <person name="Gharbi K."/>
            <person name="Hall N."/>
            <person name="Watson M."/>
            <person name="Adriaenssens E.M."/>
            <person name="Foster-Nyarko E."/>
            <person name="Jarju S."/>
            <person name="Secka A."/>
            <person name="Antonio M."/>
            <person name="Oren A."/>
            <person name="Chaudhuri R.R."/>
            <person name="La Ragione R."/>
            <person name="Hildebrand F."/>
            <person name="Pallen M.J."/>
        </authorList>
    </citation>
    <scope>NUCLEOTIDE SEQUENCE</scope>
    <source>
        <strain evidence="11">CHK195-6426</strain>
    </source>
</reference>
<dbReference type="PROSITE" id="PS50878">
    <property type="entry name" value="RT_POL"/>
    <property type="match status" value="1"/>
</dbReference>
<gene>
    <name evidence="11" type="ORF">H9742_01855</name>
</gene>
<comment type="caution">
    <text evidence="11">The sequence shown here is derived from an EMBL/GenBank/DDBJ whole genome shotgun (WGS) entry which is preliminary data.</text>
</comment>
<dbReference type="GO" id="GO:0003723">
    <property type="term" value="F:RNA binding"/>
    <property type="evidence" value="ECO:0007669"/>
    <property type="project" value="InterPro"/>
</dbReference>
<evidence type="ECO:0000256" key="3">
    <source>
        <dbReference type="ARBA" id="ARBA00022695"/>
    </source>
</evidence>
<dbReference type="PRINTS" id="PR00866">
    <property type="entry name" value="RNADNAPOLMS"/>
</dbReference>
<keyword evidence="5" id="KW-0460">Magnesium</keyword>
<protein>
    <recommendedName>
        <fullName evidence="1">RNA-directed DNA polymerase</fullName>
        <ecNumber evidence="1">2.7.7.49</ecNumber>
    </recommendedName>
</protein>
<dbReference type="Proteomes" id="UP000824265">
    <property type="component" value="Unassembled WGS sequence"/>
</dbReference>
<dbReference type="InterPro" id="IPR051083">
    <property type="entry name" value="GrpII_Intron_Splice-Mob/Def"/>
</dbReference>
<dbReference type="PANTHER" id="PTHR34047">
    <property type="entry name" value="NUCLEAR INTRON MATURASE 1, MITOCHONDRIAL-RELATED"/>
    <property type="match status" value="1"/>
</dbReference>
<evidence type="ECO:0000313" key="12">
    <source>
        <dbReference type="Proteomes" id="UP000824265"/>
    </source>
</evidence>
<evidence type="ECO:0000256" key="7">
    <source>
        <dbReference type="ARBA" id="ARBA00023118"/>
    </source>
</evidence>
<evidence type="ECO:0000256" key="6">
    <source>
        <dbReference type="ARBA" id="ARBA00022918"/>
    </source>
</evidence>
<dbReference type="GO" id="GO:0046872">
    <property type="term" value="F:metal ion binding"/>
    <property type="evidence" value="ECO:0007669"/>
    <property type="project" value="UniProtKB-KW"/>
</dbReference>
<name>A0A9D1UA66_9FIRM</name>
<keyword evidence="2" id="KW-0808">Transferase</keyword>
<proteinExistence type="inferred from homology"/>
<dbReference type="EC" id="2.7.7.49" evidence="1"/>
<evidence type="ECO:0000256" key="9">
    <source>
        <dbReference type="ARBA" id="ARBA00048173"/>
    </source>
</evidence>
<evidence type="ECO:0000256" key="2">
    <source>
        <dbReference type="ARBA" id="ARBA00022679"/>
    </source>
</evidence>
<keyword evidence="3" id="KW-0548">Nucleotidyltransferase</keyword>
<feature type="domain" description="Reverse transcriptase" evidence="10">
    <location>
        <begin position="349"/>
        <end position="572"/>
    </location>
</feature>
<dbReference type="InterPro" id="IPR043502">
    <property type="entry name" value="DNA/RNA_pol_sf"/>
</dbReference>
<dbReference type="AlphaFoldDB" id="A0A9D1UA66"/>
<reference evidence="11" key="2">
    <citation type="submission" date="2021-04" db="EMBL/GenBank/DDBJ databases">
        <authorList>
            <person name="Gilroy R."/>
        </authorList>
    </citation>
    <scope>NUCLEOTIDE SEQUENCE</scope>
    <source>
        <strain evidence="11">CHK195-6426</strain>
    </source>
</reference>
<evidence type="ECO:0000256" key="8">
    <source>
        <dbReference type="ARBA" id="ARBA00034120"/>
    </source>
</evidence>
<dbReference type="GO" id="GO:0003964">
    <property type="term" value="F:RNA-directed DNA polymerase activity"/>
    <property type="evidence" value="ECO:0007669"/>
    <property type="project" value="UniProtKB-KW"/>
</dbReference>
<dbReference type="EMBL" id="DXGH01000009">
    <property type="protein sequence ID" value="HIW80262.1"/>
    <property type="molecule type" value="Genomic_DNA"/>
</dbReference>
<dbReference type="Pfam" id="PF00078">
    <property type="entry name" value="RVT_1"/>
    <property type="match status" value="1"/>
</dbReference>
<dbReference type="GO" id="GO:0051607">
    <property type="term" value="P:defense response to virus"/>
    <property type="evidence" value="ECO:0007669"/>
    <property type="project" value="UniProtKB-KW"/>
</dbReference>
<evidence type="ECO:0000256" key="4">
    <source>
        <dbReference type="ARBA" id="ARBA00022723"/>
    </source>
</evidence>
<evidence type="ECO:0000256" key="5">
    <source>
        <dbReference type="ARBA" id="ARBA00022842"/>
    </source>
</evidence>
<dbReference type="InterPro" id="IPR000477">
    <property type="entry name" value="RT_dom"/>
</dbReference>
<keyword evidence="6" id="KW-0695">RNA-directed DNA polymerase</keyword>
<keyword evidence="7" id="KW-0051">Antiviral defense</keyword>
<comment type="catalytic activity">
    <reaction evidence="9">
        <text>DNA(n) + a 2'-deoxyribonucleoside 5'-triphosphate = DNA(n+1) + diphosphate</text>
        <dbReference type="Rhea" id="RHEA:22508"/>
        <dbReference type="Rhea" id="RHEA-COMP:17339"/>
        <dbReference type="Rhea" id="RHEA-COMP:17340"/>
        <dbReference type="ChEBI" id="CHEBI:33019"/>
        <dbReference type="ChEBI" id="CHEBI:61560"/>
        <dbReference type="ChEBI" id="CHEBI:173112"/>
        <dbReference type="EC" id="2.7.7.49"/>
    </reaction>
</comment>
<dbReference type="InterPro" id="IPR000123">
    <property type="entry name" value="Reverse_transcriptase_msDNA"/>
</dbReference>
<evidence type="ECO:0000313" key="11">
    <source>
        <dbReference type="EMBL" id="HIW80262.1"/>
    </source>
</evidence>
<keyword evidence="4" id="KW-0479">Metal-binding</keyword>
<comment type="similarity">
    <text evidence="8">Belongs to the bacterial reverse transcriptase family.</text>
</comment>
<organism evidence="11 12">
    <name type="scientific">Candidatus Acetatifactor stercoripullorum</name>
    <dbReference type="NCBI Taxonomy" id="2838414"/>
    <lineage>
        <taxon>Bacteria</taxon>
        <taxon>Bacillati</taxon>
        <taxon>Bacillota</taxon>
        <taxon>Clostridia</taxon>
        <taxon>Lachnospirales</taxon>
        <taxon>Lachnospiraceae</taxon>
        <taxon>Acetatifactor</taxon>
    </lineage>
</organism>
<evidence type="ECO:0000256" key="1">
    <source>
        <dbReference type="ARBA" id="ARBA00012493"/>
    </source>
</evidence>